<organism evidence="8 9">
    <name type="scientific">Aquimarina algicola</name>
    <dbReference type="NCBI Taxonomy" id="2589995"/>
    <lineage>
        <taxon>Bacteria</taxon>
        <taxon>Pseudomonadati</taxon>
        <taxon>Bacteroidota</taxon>
        <taxon>Flavobacteriia</taxon>
        <taxon>Flavobacteriales</taxon>
        <taxon>Flavobacteriaceae</taxon>
        <taxon>Aquimarina</taxon>
    </lineage>
</organism>
<feature type="transmembrane region" description="Helical" evidence="7">
    <location>
        <begin position="159"/>
        <end position="177"/>
    </location>
</feature>
<comment type="caution">
    <text evidence="8">The sequence shown here is derived from an EMBL/GenBank/DDBJ whole genome shotgun (WGS) entry which is preliminary data.</text>
</comment>
<keyword evidence="5 7" id="KW-0472">Membrane</keyword>
<keyword evidence="4 7" id="KW-1133">Transmembrane helix</keyword>
<evidence type="ECO:0000256" key="2">
    <source>
        <dbReference type="ARBA" id="ARBA00006434"/>
    </source>
</evidence>
<feature type="transmembrane region" description="Helical" evidence="7">
    <location>
        <begin position="410"/>
        <end position="428"/>
    </location>
</feature>
<feature type="transmembrane region" description="Helical" evidence="7">
    <location>
        <begin position="556"/>
        <end position="578"/>
    </location>
</feature>
<dbReference type="InterPro" id="IPR018212">
    <property type="entry name" value="Na/solute_symporter_CS"/>
</dbReference>
<evidence type="ECO:0000313" key="8">
    <source>
        <dbReference type="EMBL" id="TPN86239.1"/>
    </source>
</evidence>
<gene>
    <name evidence="8" type="ORF">FHK87_13305</name>
</gene>
<comment type="similarity">
    <text evidence="2 6">Belongs to the sodium:solute symporter (SSF) (TC 2.A.21) family.</text>
</comment>
<evidence type="ECO:0000256" key="5">
    <source>
        <dbReference type="ARBA" id="ARBA00023136"/>
    </source>
</evidence>
<evidence type="ECO:0000256" key="6">
    <source>
        <dbReference type="RuleBase" id="RU362091"/>
    </source>
</evidence>
<dbReference type="InterPro" id="IPR001734">
    <property type="entry name" value="Na/solute_symporter"/>
</dbReference>
<feature type="transmembrane region" description="Helical" evidence="7">
    <location>
        <begin position="73"/>
        <end position="95"/>
    </location>
</feature>
<dbReference type="InterPro" id="IPR038377">
    <property type="entry name" value="Na/Glc_symporter_sf"/>
</dbReference>
<feature type="transmembrane region" description="Helical" evidence="7">
    <location>
        <begin position="379"/>
        <end position="404"/>
    </location>
</feature>
<protein>
    <submittedName>
        <fullName evidence="8">Solute:sodium symporter family transporter</fullName>
    </submittedName>
</protein>
<sequence>MQFLAFIGFTALVAIISYIKTRKTEEGTSDGYFLGGRSLTGIVIAGSLLLTNLSTEQIVGLNGQAYEQGLLVMAWETLAAITMVIIAIFLLPRYLKGGIATIPQFLENRYDKTTKAIVSGLFLSGYVTIFLPVVLYTGASAINTMFDIAGILEISEGSALWLTVTSIGIIGSIYAVFGGLKAVAISDTINAIGLIIGGLMIPYYGLTYIGDGDMILGLNTLMTTHPDKFDSTGAEDSYVPLSTLFTGMLLVNLFYWGTNQAIIQRALGAKNLAEGQKGLVYAAFLKILGPLLLVLPGIIAFHIFSGNLEKPDLAYASLVSKVLPKPLVGFFAAVLFGAILSSFNSALNSCVTLFGIDIYQEYINKSASEKQIVKAGKSFGVFLAILSILVAPFIANAGSVFAYLQEINGTYSIPILTIVVVGYTTKFVPAKAAKIGLISGVLLYSISQFILQPYFVDKNLSVESPKITNELVILEQELSKEQGTHTEYKDVLKAINEYKIDTEHNKKAVDQLFESFDNLNTKFKEKEVSLGANIKEHIKKVKGVVESITKLSYPHFLHIMAILFVINTIIMLVIGKVLPRKEAYTLQYSKEVDITPWKLLKPMAVLVCVIVVGIYIYFAK</sequence>
<feature type="transmembrane region" description="Helical" evidence="7">
    <location>
        <begin position="189"/>
        <end position="209"/>
    </location>
</feature>
<feature type="transmembrane region" description="Helical" evidence="7">
    <location>
        <begin position="279"/>
        <end position="304"/>
    </location>
</feature>
<evidence type="ECO:0000256" key="4">
    <source>
        <dbReference type="ARBA" id="ARBA00022989"/>
    </source>
</evidence>
<dbReference type="PANTHER" id="PTHR11819">
    <property type="entry name" value="SOLUTE CARRIER FAMILY 5"/>
    <property type="match status" value="1"/>
</dbReference>
<keyword evidence="3 7" id="KW-0812">Transmembrane</keyword>
<dbReference type="GO" id="GO:0005886">
    <property type="term" value="C:plasma membrane"/>
    <property type="evidence" value="ECO:0007669"/>
    <property type="project" value="TreeGrafter"/>
</dbReference>
<evidence type="ECO:0000256" key="7">
    <source>
        <dbReference type="SAM" id="Phobius"/>
    </source>
</evidence>
<dbReference type="OrthoDB" id="9814523at2"/>
<dbReference type="AlphaFoldDB" id="A0A504JHH2"/>
<dbReference type="Proteomes" id="UP000315540">
    <property type="component" value="Unassembled WGS sequence"/>
</dbReference>
<keyword evidence="9" id="KW-1185">Reference proteome</keyword>
<dbReference type="RefSeq" id="WP_140593728.1">
    <property type="nucleotide sequence ID" value="NZ_VFWZ01000003.1"/>
</dbReference>
<feature type="transmembrane region" description="Helical" evidence="7">
    <location>
        <begin position="116"/>
        <end position="139"/>
    </location>
</feature>
<feature type="transmembrane region" description="Helical" evidence="7">
    <location>
        <begin position="327"/>
        <end position="359"/>
    </location>
</feature>
<dbReference type="Gene3D" id="1.20.1730.10">
    <property type="entry name" value="Sodium/glucose cotransporter"/>
    <property type="match status" value="1"/>
</dbReference>
<feature type="transmembrane region" description="Helical" evidence="7">
    <location>
        <begin position="238"/>
        <end position="258"/>
    </location>
</feature>
<dbReference type="Pfam" id="PF00474">
    <property type="entry name" value="SSF"/>
    <property type="match status" value="1"/>
</dbReference>
<reference evidence="8 9" key="1">
    <citation type="submission" date="2019-06" db="EMBL/GenBank/DDBJ databases">
        <authorList>
            <person name="Meng X."/>
        </authorList>
    </citation>
    <scope>NUCLEOTIDE SEQUENCE [LARGE SCALE GENOMIC DNA]</scope>
    <source>
        <strain evidence="8 9">M625</strain>
    </source>
</reference>
<evidence type="ECO:0000256" key="1">
    <source>
        <dbReference type="ARBA" id="ARBA00004141"/>
    </source>
</evidence>
<dbReference type="NCBIfam" id="NF007790">
    <property type="entry name" value="PRK10484.1"/>
    <property type="match status" value="1"/>
</dbReference>
<dbReference type="CDD" id="cd10328">
    <property type="entry name" value="SLC5sbd_YidK"/>
    <property type="match status" value="1"/>
</dbReference>
<dbReference type="PROSITE" id="PS50283">
    <property type="entry name" value="NA_SOLUT_SYMP_3"/>
    <property type="match status" value="1"/>
</dbReference>
<evidence type="ECO:0000313" key="9">
    <source>
        <dbReference type="Proteomes" id="UP000315540"/>
    </source>
</evidence>
<feature type="transmembrane region" description="Helical" evidence="7">
    <location>
        <begin position="6"/>
        <end position="21"/>
    </location>
</feature>
<dbReference type="EMBL" id="VFWZ01000003">
    <property type="protein sequence ID" value="TPN86239.1"/>
    <property type="molecule type" value="Genomic_DNA"/>
</dbReference>
<proteinExistence type="inferred from homology"/>
<comment type="subcellular location">
    <subcellularLocation>
        <location evidence="1">Membrane</location>
        <topology evidence="1">Multi-pass membrane protein</topology>
    </subcellularLocation>
</comment>
<feature type="transmembrane region" description="Helical" evidence="7">
    <location>
        <begin position="435"/>
        <end position="455"/>
    </location>
</feature>
<evidence type="ECO:0000256" key="3">
    <source>
        <dbReference type="ARBA" id="ARBA00022692"/>
    </source>
</evidence>
<accession>A0A504JHH2</accession>
<dbReference type="PROSITE" id="PS00456">
    <property type="entry name" value="NA_SOLUT_SYMP_1"/>
    <property type="match status" value="1"/>
</dbReference>
<feature type="transmembrane region" description="Helical" evidence="7">
    <location>
        <begin position="33"/>
        <end position="53"/>
    </location>
</feature>
<dbReference type="PANTHER" id="PTHR11819:SF195">
    <property type="entry name" value="SODIUM_GLUCOSE COTRANSPORTER 4"/>
    <property type="match status" value="1"/>
</dbReference>
<dbReference type="NCBIfam" id="TIGR00813">
    <property type="entry name" value="sss"/>
    <property type="match status" value="1"/>
</dbReference>
<dbReference type="GO" id="GO:0005412">
    <property type="term" value="F:D-glucose:sodium symporter activity"/>
    <property type="evidence" value="ECO:0007669"/>
    <property type="project" value="TreeGrafter"/>
</dbReference>
<name>A0A504JHH2_9FLAO</name>
<feature type="transmembrane region" description="Helical" evidence="7">
    <location>
        <begin position="599"/>
        <end position="618"/>
    </location>
</feature>